<dbReference type="Proteomes" id="UP001642483">
    <property type="component" value="Unassembled WGS sequence"/>
</dbReference>
<organism evidence="3 4">
    <name type="scientific">Clavelina lepadiformis</name>
    <name type="common">Light-bulb sea squirt</name>
    <name type="synonym">Ascidia lepadiformis</name>
    <dbReference type="NCBI Taxonomy" id="159417"/>
    <lineage>
        <taxon>Eukaryota</taxon>
        <taxon>Metazoa</taxon>
        <taxon>Chordata</taxon>
        <taxon>Tunicata</taxon>
        <taxon>Ascidiacea</taxon>
        <taxon>Aplousobranchia</taxon>
        <taxon>Clavelinidae</taxon>
        <taxon>Clavelina</taxon>
    </lineage>
</organism>
<name>A0ABP0H5E3_CLALP</name>
<dbReference type="Gene3D" id="3.30.160.60">
    <property type="entry name" value="Classic Zinc Finger"/>
    <property type="match status" value="6"/>
</dbReference>
<evidence type="ECO:0000313" key="3">
    <source>
        <dbReference type="EMBL" id="CAK8697770.1"/>
    </source>
</evidence>
<evidence type="ECO:0000259" key="2">
    <source>
        <dbReference type="PROSITE" id="PS50157"/>
    </source>
</evidence>
<keyword evidence="1" id="KW-0863">Zinc-finger</keyword>
<reference evidence="3 4" key="1">
    <citation type="submission" date="2024-02" db="EMBL/GenBank/DDBJ databases">
        <authorList>
            <person name="Daric V."/>
            <person name="Darras S."/>
        </authorList>
    </citation>
    <scope>NUCLEOTIDE SEQUENCE [LARGE SCALE GENOMIC DNA]</scope>
</reference>
<keyword evidence="1" id="KW-0479">Metal-binding</keyword>
<feature type="domain" description="C2H2-type" evidence="2">
    <location>
        <begin position="63"/>
        <end position="92"/>
    </location>
</feature>
<feature type="domain" description="C2H2-type" evidence="2">
    <location>
        <begin position="122"/>
        <end position="151"/>
    </location>
</feature>
<keyword evidence="1" id="KW-0862">Zinc</keyword>
<accession>A0ABP0H5E3</accession>
<protein>
    <recommendedName>
        <fullName evidence="2">C2H2-type domain-containing protein</fullName>
    </recommendedName>
</protein>
<evidence type="ECO:0000256" key="1">
    <source>
        <dbReference type="PROSITE-ProRule" id="PRU00042"/>
    </source>
</evidence>
<dbReference type="PROSITE" id="PS00028">
    <property type="entry name" value="ZINC_FINGER_C2H2_1"/>
    <property type="match status" value="6"/>
</dbReference>
<feature type="domain" description="C2H2-type" evidence="2">
    <location>
        <begin position="3"/>
        <end position="32"/>
    </location>
</feature>
<dbReference type="EMBL" id="CAWYQH010000174">
    <property type="protein sequence ID" value="CAK8697770.1"/>
    <property type="molecule type" value="Genomic_DNA"/>
</dbReference>
<comment type="caution">
    <text evidence="3">The sequence shown here is derived from an EMBL/GenBank/DDBJ whole genome shotgun (WGS) entry which is preliminary data.</text>
</comment>
<dbReference type="PANTHER" id="PTHR46179">
    <property type="entry name" value="ZINC FINGER PROTEIN"/>
    <property type="match status" value="1"/>
</dbReference>
<feature type="domain" description="C2H2-type" evidence="2">
    <location>
        <begin position="92"/>
        <end position="121"/>
    </location>
</feature>
<dbReference type="PANTHER" id="PTHR46179:SF25">
    <property type="entry name" value="METAL RESPONSE ELEMENT-BINDING TRANSCRIPTION FACTOR-1, ISOFORM C"/>
    <property type="match status" value="1"/>
</dbReference>
<proteinExistence type="predicted"/>
<dbReference type="InterPro" id="IPR051061">
    <property type="entry name" value="Zinc_finger_trans_reg"/>
</dbReference>
<keyword evidence="4" id="KW-1185">Reference proteome</keyword>
<dbReference type="InterPro" id="IPR036236">
    <property type="entry name" value="Znf_C2H2_sf"/>
</dbReference>
<dbReference type="PROSITE" id="PS50157">
    <property type="entry name" value="ZINC_FINGER_C2H2_2"/>
    <property type="match status" value="5"/>
</dbReference>
<gene>
    <name evidence="3" type="ORF">CVLEPA_LOCUS31274</name>
</gene>
<dbReference type="InterPro" id="IPR013087">
    <property type="entry name" value="Znf_C2H2_type"/>
</dbReference>
<dbReference type="SMART" id="SM00355">
    <property type="entry name" value="ZnF_C2H2"/>
    <property type="match status" value="6"/>
</dbReference>
<evidence type="ECO:0000313" key="4">
    <source>
        <dbReference type="Proteomes" id="UP001642483"/>
    </source>
</evidence>
<dbReference type="Pfam" id="PF00096">
    <property type="entry name" value="zf-C2H2"/>
    <property type="match status" value="4"/>
</dbReference>
<dbReference type="SUPFAM" id="SSF57667">
    <property type="entry name" value="beta-beta-alpha zinc fingers"/>
    <property type="match status" value="3"/>
</dbReference>
<sequence>MPEGCFYAGCKRKYTTAGNLKSHQKTHRGEYYFTCDQEGCGKAFLTSYSLKVHVRVHTKERPYHCKDQHCEKSFNTLYRLKAHQRLHNGETFNCNSDGCSKFFTTLSDLRKHYRTHTGERPYKCNVPDCSKAFTVSHHLKSHIRTHTGEKPFVCEEGGCVKAYATQHSLKQHKTKDHKDTGKIINNSPNSYDLDKAAEMLLGAADSLQVNQPQVSPEMQEMVRQPKKTMSKQQLYPIAQDFPVIEIFRHFEFAENKDCDDPEKDLDWPMLQSEENSLRILNCEQPSRPQTLSHLGDVNEVEEACIGSGYSGFTGPTVQPTSDNQSLKDSEISSLTKVAMQAISEKNFQGVPIVIIKQETREACQCSCSHHPKQREPDKSSSVILLDSQTLPQNSGYDLQSKDFMYQTTQEESNLIQGNLSASGMAYVSTHLDCQTDAINQSQGLSTMEIHKNSSQNPYQSKNIQRTSGQIQQSPGNNISESTLPNLNSYLAADASMLFSYTDNNNQISDQASRCCENESILQCVTLGCNVDAKPKIME</sequence>
<feature type="domain" description="C2H2-type" evidence="2">
    <location>
        <begin position="33"/>
        <end position="62"/>
    </location>
</feature>